<evidence type="ECO:0000256" key="1">
    <source>
        <dbReference type="ARBA" id="ARBA00006432"/>
    </source>
</evidence>
<dbReference type="EMBL" id="AP022564">
    <property type="protein sequence ID" value="BBX20945.1"/>
    <property type="molecule type" value="Genomic_DNA"/>
</dbReference>
<sequence length="520" mass="56486">MTPFPATLQNETYPALIATFADRPATAVAIRDEETTLTYRSLYGRIGALADWLAELGVAPGDTVAIMVANSADLVITELATQAVGAVGALINTNLEGQALRHVVELAGPTTIIGDPQSVVRLRNELLISHSTHDPDLAAALRGDRDPTHWLHQRECSAQDPAFINFTSGTTGYPKGVVLDQRTSSRAMMLGAALGLRDGEESFYIPTPAYHAMGLVWASLGLRLGATLILRRHFSASRYWPDIRENHCTLAYYVGTIPRMVFNQPPDPLDGDHHLKAFLGGGMPADIWEEFATRFGVTIIESYSGSDTIGTIVNFGNAPAGSIGRPSPDIEARLVGADGAEVAVGVPGELLVRPRQPTESPAVVYYGDPEATAAKNEGGWVHTGDLLRADADGNYYFVDRLRHMIRRRGVNIASAELENILSTHRAIAECAAIAVPAQLGEDDIKLVVRPAVPSLSESEVAEIAATLLPEYMYPRYIELVTALPLTITQRVKQFELKKDWDNSGTWDVKLQRYPFRPADA</sequence>
<evidence type="ECO:0000259" key="5">
    <source>
        <dbReference type="Pfam" id="PF00501"/>
    </source>
</evidence>
<evidence type="ECO:0000256" key="4">
    <source>
        <dbReference type="ARBA" id="ARBA00022840"/>
    </source>
</evidence>
<dbReference type="PANTHER" id="PTHR43107">
    <property type="entry name" value="LONG-CHAIN FATTY ACID TRANSPORT PROTEIN"/>
    <property type="match status" value="1"/>
</dbReference>
<dbReference type="Pfam" id="PF00501">
    <property type="entry name" value="AMP-binding"/>
    <property type="match status" value="1"/>
</dbReference>
<name>A0AAD1HU77_9MYCO</name>
<dbReference type="GO" id="GO:0005524">
    <property type="term" value="F:ATP binding"/>
    <property type="evidence" value="ECO:0007669"/>
    <property type="project" value="UniProtKB-KW"/>
</dbReference>
<gene>
    <name evidence="7" type="ORF">MTER_03560</name>
</gene>
<dbReference type="InterPro" id="IPR000873">
    <property type="entry name" value="AMP-dep_synth/lig_dom"/>
</dbReference>
<dbReference type="GO" id="GO:0005886">
    <property type="term" value="C:plasma membrane"/>
    <property type="evidence" value="ECO:0007669"/>
    <property type="project" value="TreeGrafter"/>
</dbReference>
<evidence type="ECO:0000313" key="8">
    <source>
        <dbReference type="Proteomes" id="UP000467636"/>
    </source>
</evidence>
<organism evidence="7 8">
    <name type="scientific">Mycolicibacter terrae</name>
    <dbReference type="NCBI Taxonomy" id="1788"/>
    <lineage>
        <taxon>Bacteria</taxon>
        <taxon>Bacillati</taxon>
        <taxon>Actinomycetota</taxon>
        <taxon>Actinomycetes</taxon>
        <taxon>Mycobacteriales</taxon>
        <taxon>Mycobacteriaceae</taxon>
        <taxon>Mycolicibacter</taxon>
    </lineage>
</organism>
<proteinExistence type="inferred from homology"/>
<comment type="similarity">
    <text evidence="1">Belongs to the ATP-dependent AMP-binding enzyme family.</text>
</comment>
<dbReference type="SUPFAM" id="SSF56801">
    <property type="entry name" value="Acetyl-CoA synthetase-like"/>
    <property type="match status" value="1"/>
</dbReference>
<accession>A0AAD1HU77</accession>
<dbReference type="Pfam" id="PF13193">
    <property type="entry name" value="AMP-binding_C"/>
    <property type="match status" value="1"/>
</dbReference>
<evidence type="ECO:0000256" key="2">
    <source>
        <dbReference type="ARBA" id="ARBA00022598"/>
    </source>
</evidence>
<keyword evidence="3" id="KW-0547">Nucleotide-binding</keyword>
<dbReference type="InterPro" id="IPR042099">
    <property type="entry name" value="ANL_N_sf"/>
</dbReference>
<dbReference type="Gene3D" id="3.30.300.30">
    <property type="match status" value="1"/>
</dbReference>
<evidence type="ECO:0000256" key="3">
    <source>
        <dbReference type="ARBA" id="ARBA00022741"/>
    </source>
</evidence>
<dbReference type="PROSITE" id="PS00455">
    <property type="entry name" value="AMP_BINDING"/>
    <property type="match status" value="1"/>
</dbReference>
<dbReference type="InterPro" id="IPR020845">
    <property type="entry name" value="AMP-binding_CS"/>
</dbReference>
<dbReference type="GO" id="GO:0004467">
    <property type="term" value="F:long-chain fatty acid-CoA ligase activity"/>
    <property type="evidence" value="ECO:0007669"/>
    <property type="project" value="TreeGrafter"/>
</dbReference>
<evidence type="ECO:0000259" key="6">
    <source>
        <dbReference type="Pfam" id="PF13193"/>
    </source>
</evidence>
<keyword evidence="4" id="KW-0067">ATP-binding</keyword>
<dbReference type="PANTHER" id="PTHR43107:SF15">
    <property type="entry name" value="FATTY ACID TRANSPORT PROTEIN 3, ISOFORM A"/>
    <property type="match status" value="1"/>
</dbReference>
<dbReference type="Gene3D" id="3.40.50.12780">
    <property type="entry name" value="N-terminal domain of ligase-like"/>
    <property type="match status" value="1"/>
</dbReference>
<dbReference type="AlphaFoldDB" id="A0AAD1HU77"/>
<protein>
    <submittedName>
        <fullName evidence="7">ATP-dependent acyl-CoA ligase</fullName>
    </submittedName>
</protein>
<feature type="domain" description="AMP-dependent synthetase/ligase" evidence="5">
    <location>
        <begin position="21"/>
        <end position="354"/>
    </location>
</feature>
<dbReference type="InterPro" id="IPR045851">
    <property type="entry name" value="AMP-bd_C_sf"/>
</dbReference>
<dbReference type="RefSeq" id="WP_085261489.1">
    <property type="nucleotide sequence ID" value="NZ_AP022564.1"/>
</dbReference>
<dbReference type="InterPro" id="IPR025110">
    <property type="entry name" value="AMP-bd_C"/>
</dbReference>
<keyword evidence="2 7" id="KW-0436">Ligase</keyword>
<dbReference type="GO" id="GO:0005324">
    <property type="term" value="F:long-chain fatty acid transmembrane transporter activity"/>
    <property type="evidence" value="ECO:0007669"/>
    <property type="project" value="TreeGrafter"/>
</dbReference>
<keyword evidence="8" id="KW-1185">Reference proteome</keyword>
<dbReference type="Proteomes" id="UP000467636">
    <property type="component" value="Chromosome"/>
</dbReference>
<evidence type="ECO:0000313" key="7">
    <source>
        <dbReference type="EMBL" id="BBX20945.1"/>
    </source>
</evidence>
<reference evidence="7 8" key="1">
    <citation type="journal article" date="2019" name="Emerg. Microbes Infect.">
        <title>Comprehensive subspecies identification of 175 nontuberculous mycobacteria species based on 7547 genomic profiles.</title>
        <authorList>
            <person name="Matsumoto Y."/>
            <person name="Kinjo T."/>
            <person name="Motooka D."/>
            <person name="Nabeya D."/>
            <person name="Jung N."/>
            <person name="Uechi K."/>
            <person name="Horii T."/>
            <person name="Iida T."/>
            <person name="Fujita J."/>
            <person name="Nakamura S."/>
        </authorList>
    </citation>
    <scope>NUCLEOTIDE SEQUENCE [LARGE SCALE GENOMIC DNA]</scope>
    <source>
        <strain evidence="7 8">JCM 12143</strain>
    </source>
</reference>
<dbReference type="GO" id="GO:0044539">
    <property type="term" value="P:long-chain fatty acid import into cell"/>
    <property type="evidence" value="ECO:0007669"/>
    <property type="project" value="TreeGrafter"/>
</dbReference>
<feature type="domain" description="AMP-binding enzyme C-terminal" evidence="6">
    <location>
        <begin position="416"/>
        <end position="488"/>
    </location>
</feature>